<sequence length="361" mass="42738">MHRCISQVRINYQMRTLAKYQRQEIYQYLEPIILFTKISKLSKSERSFLLEIHRAKPYILTLNSGLFSSRKSPKYCPFYIYLAKFFDEITFRVNNDQTFSKTARWLCHLNKNSLDFDGKLSIDWEKVTLDDYVVESYPELLNICFKRISISKCGVKHTNTVRRLLAHAEILKASKIDRISNQQRPINIDRAPRVRELTLKHVKESLANIVTYSPQYLIIKYCQLQEKKGVMLNSSLRQLTFFYNEVKFGSERNPHNGPMALLKLIPSDNQIEKLTLGCLADEQEYIEFFKKSSLPKLKELVIMKKDTDRVYYKAVKFGKQLQRDHLSIQIHYRKVFVPKAKQGTQFFQIDQIRFIAEFIYI</sequence>
<dbReference type="Proteomes" id="UP000785679">
    <property type="component" value="Unassembled WGS sequence"/>
</dbReference>
<organism evidence="1 2">
    <name type="scientific">Halteria grandinella</name>
    <dbReference type="NCBI Taxonomy" id="5974"/>
    <lineage>
        <taxon>Eukaryota</taxon>
        <taxon>Sar</taxon>
        <taxon>Alveolata</taxon>
        <taxon>Ciliophora</taxon>
        <taxon>Intramacronucleata</taxon>
        <taxon>Spirotrichea</taxon>
        <taxon>Stichotrichia</taxon>
        <taxon>Sporadotrichida</taxon>
        <taxon>Halteriidae</taxon>
        <taxon>Halteria</taxon>
    </lineage>
</organism>
<accession>A0A8J8NLB1</accession>
<comment type="caution">
    <text evidence="1">The sequence shown here is derived from an EMBL/GenBank/DDBJ whole genome shotgun (WGS) entry which is preliminary data.</text>
</comment>
<protein>
    <submittedName>
        <fullName evidence="1">Uncharacterized protein</fullName>
    </submittedName>
</protein>
<evidence type="ECO:0000313" key="2">
    <source>
        <dbReference type="Proteomes" id="UP000785679"/>
    </source>
</evidence>
<dbReference type="EMBL" id="RRYP01012042">
    <property type="protein sequence ID" value="TNV77363.1"/>
    <property type="molecule type" value="Genomic_DNA"/>
</dbReference>
<evidence type="ECO:0000313" key="1">
    <source>
        <dbReference type="EMBL" id="TNV77363.1"/>
    </source>
</evidence>
<keyword evidence="2" id="KW-1185">Reference proteome</keyword>
<name>A0A8J8NLB1_HALGN</name>
<proteinExistence type="predicted"/>
<reference evidence="1" key="1">
    <citation type="submission" date="2019-06" db="EMBL/GenBank/DDBJ databases">
        <authorList>
            <person name="Zheng W."/>
        </authorList>
    </citation>
    <scope>NUCLEOTIDE SEQUENCE</scope>
    <source>
        <strain evidence="1">QDHG01</strain>
    </source>
</reference>
<gene>
    <name evidence="1" type="ORF">FGO68_gene4041</name>
</gene>
<dbReference type="AlphaFoldDB" id="A0A8J8NLB1"/>